<sequence>MMKLRELIMRNRSYRRFIEEFRIDRKTLLDLVELTRYAASGRNAQPLKYKLCYEPEVNEKVFEHLAWASYLTDWPGPEKGKRPSAYILVLLDREIAEHCFCDDGIAMQNILLGAVDKGLGGCILRAVHKPALRELFQIPERYDIMDVVALGKPAEVIQIEEVGPDGDTSYYRDEDDVHHVPKRKLADLVID</sequence>
<dbReference type="InterPro" id="IPR000415">
    <property type="entry name" value="Nitroreductase-like"/>
</dbReference>
<dbReference type="CDD" id="cd02062">
    <property type="entry name" value="Nitro_FMN_reductase"/>
    <property type="match status" value="1"/>
</dbReference>
<accession>A0A5M4B1F0</accession>
<evidence type="ECO:0000256" key="1">
    <source>
        <dbReference type="ARBA" id="ARBA00007118"/>
    </source>
</evidence>
<dbReference type="GO" id="GO:0016491">
    <property type="term" value="F:oxidoreductase activity"/>
    <property type="evidence" value="ECO:0007669"/>
    <property type="project" value="UniProtKB-KW"/>
</dbReference>
<organism evidence="4 5">
    <name type="scientific">Prolixibacter bellariivorans</name>
    <dbReference type="NCBI Taxonomy" id="314319"/>
    <lineage>
        <taxon>Bacteria</taxon>
        <taxon>Pseudomonadati</taxon>
        <taxon>Bacteroidota</taxon>
        <taxon>Bacteroidia</taxon>
        <taxon>Marinilabiliales</taxon>
        <taxon>Prolixibacteraceae</taxon>
        <taxon>Prolixibacter</taxon>
    </lineage>
</organism>
<dbReference type="OrthoDB" id="9804207at2"/>
<dbReference type="PANTHER" id="PTHR43673:SF10">
    <property type="entry name" value="NADH DEHYDROGENASE_NAD(P)H NITROREDUCTASE XCC3605-RELATED"/>
    <property type="match status" value="1"/>
</dbReference>
<reference evidence="4 5" key="1">
    <citation type="submission" date="2019-10" db="EMBL/GenBank/DDBJ databases">
        <title>Prolixibacter strains distinguished by the presence of nitrate reductase genes were adept at nitrate-dependent anaerobic corrosion of metallic iron and carbon steel.</title>
        <authorList>
            <person name="Iino T."/>
            <person name="Shono N."/>
            <person name="Ito K."/>
            <person name="Nakamura R."/>
            <person name="Sueoka K."/>
            <person name="Harayama S."/>
            <person name="Ohkuma M."/>
        </authorList>
    </citation>
    <scope>NUCLEOTIDE SEQUENCE [LARGE SCALE GENOMIC DNA]</scope>
    <source>
        <strain evidence="4 5">JCM 13498</strain>
    </source>
</reference>
<comment type="caution">
    <text evidence="4">The sequence shown here is derived from an EMBL/GenBank/DDBJ whole genome shotgun (WGS) entry which is preliminary data.</text>
</comment>
<evidence type="ECO:0000313" key="4">
    <source>
        <dbReference type="EMBL" id="GET33989.1"/>
    </source>
</evidence>
<dbReference type="SUPFAM" id="SSF55469">
    <property type="entry name" value="FMN-dependent nitroreductase-like"/>
    <property type="match status" value="1"/>
</dbReference>
<dbReference type="Pfam" id="PF00881">
    <property type="entry name" value="Nitroreductase"/>
    <property type="match status" value="1"/>
</dbReference>
<evidence type="ECO:0000259" key="3">
    <source>
        <dbReference type="Pfam" id="PF00881"/>
    </source>
</evidence>
<dbReference type="Gene3D" id="3.40.109.10">
    <property type="entry name" value="NADH Oxidase"/>
    <property type="match status" value="1"/>
</dbReference>
<keyword evidence="2" id="KW-0560">Oxidoreductase</keyword>
<feature type="domain" description="Nitroreductase" evidence="3">
    <location>
        <begin position="9"/>
        <end position="152"/>
    </location>
</feature>
<evidence type="ECO:0000256" key="2">
    <source>
        <dbReference type="ARBA" id="ARBA00023002"/>
    </source>
</evidence>
<comment type="similarity">
    <text evidence="1">Belongs to the nitroreductase family.</text>
</comment>
<dbReference type="InterPro" id="IPR023312">
    <property type="entry name" value="Put_nitroreductase_C_bac"/>
</dbReference>
<dbReference type="AlphaFoldDB" id="A0A5M4B1F0"/>
<dbReference type="InterPro" id="IPR029479">
    <property type="entry name" value="Nitroreductase"/>
</dbReference>
<gene>
    <name evidence="4" type="ORF">PbJCM13498_28520</name>
</gene>
<protein>
    <submittedName>
        <fullName evidence="4">Nitroreductase</fullName>
    </submittedName>
</protein>
<name>A0A5M4B1F0_9BACT</name>
<dbReference type="Proteomes" id="UP000391834">
    <property type="component" value="Unassembled WGS sequence"/>
</dbReference>
<dbReference type="EMBL" id="BLAX01000001">
    <property type="protein sequence ID" value="GET33989.1"/>
    <property type="molecule type" value="Genomic_DNA"/>
</dbReference>
<dbReference type="PANTHER" id="PTHR43673">
    <property type="entry name" value="NAD(P)H NITROREDUCTASE YDGI-RELATED"/>
    <property type="match status" value="1"/>
</dbReference>
<proteinExistence type="inferred from homology"/>
<keyword evidence="5" id="KW-1185">Reference proteome</keyword>
<evidence type="ECO:0000313" key="5">
    <source>
        <dbReference type="Proteomes" id="UP000391834"/>
    </source>
</evidence>
<dbReference type="Gene3D" id="2.20.180.10">
    <property type="entry name" value="putative fmn-dependent nitroreductase like domains"/>
    <property type="match status" value="1"/>
</dbReference>